<accession>A0A9Q9SUK0</accession>
<protein>
    <submittedName>
        <fullName evidence="1">Uncharacterized protein</fullName>
    </submittedName>
</protein>
<organism evidence="1">
    <name type="scientific">Moorena producens (strain JHB)</name>
    <dbReference type="NCBI Taxonomy" id="1454205"/>
    <lineage>
        <taxon>Bacteria</taxon>
        <taxon>Bacillati</taxon>
        <taxon>Cyanobacteriota</taxon>
        <taxon>Cyanophyceae</taxon>
        <taxon>Coleofasciculales</taxon>
        <taxon>Coleofasciculaceae</taxon>
        <taxon>Moorena</taxon>
    </lineage>
</organism>
<proteinExistence type="predicted"/>
<dbReference type="AlphaFoldDB" id="A0A9Q9SUK0"/>
<sequence length="40" mass="4901">MTYDSTLKYLFEQYPQAFTSWLFNQQTAEYIEIINTECRI</sequence>
<reference evidence="1" key="1">
    <citation type="journal article" date="2017" name="Proc. Natl. Acad. Sci. U.S.A.">
        <title>Comparative genomics uncovers the prolific and distinctive metabolic potential of the cyanobacterial genus Moorea.</title>
        <authorList>
            <person name="Leao T."/>
            <person name="Castelao G."/>
            <person name="Korobeynikov A."/>
            <person name="Monroe E.A."/>
            <person name="Podell S."/>
            <person name="Glukhov E."/>
            <person name="Allen E.E."/>
            <person name="Gerwick W.H."/>
            <person name="Gerwick L."/>
        </authorList>
    </citation>
    <scope>NUCLEOTIDE SEQUENCE</scope>
    <source>
        <strain evidence="1">JHB</strain>
    </source>
</reference>
<name>A0A9Q9SUK0_MOOP1</name>
<dbReference type="Proteomes" id="UP000176944">
    <property type="component" value="Chromosome"/>
</dbReference>
<evidence type="ECO:0000313" key="1">
    <source>
        <dbReference type="EMBL" id="WAN69956.1"/>
    </source>
</evidence>
<gene>
    <name evidence="1" type="ORF">BJP36_38425</name>
</gene>
<dbReference type="EMBL" id="CP017708">
    <property type="protein sequence ID" value="WAN69956.1"/>
    <property type="molecule type" value="Genomic_DNA"/>
</dbReference>
<reference evidence="1" key="2">
    <citation type="submission" date="2022-10" db="EMBL/GenBank/DDBJ databases">
        <authorList>
            <person name="Ngo T.-E."/>
        </authorList>
    </citation>
    <scope>NUCLEOTIDE SEQUENCE</scope>
    <source>
        <strain evidence="1">JHB</strain>
    </source>
</reference>